<reference evidence="3 4" key="1">
    <citation type="submission" date="2024-04" db="EMBL/GenBank/DDBJ databases">
        <title>Aurantiacibacter sp. DGU6 16S ribosomal RNA gene Genome sequencing and assembly.</title>
        <authorList>
            <person name="Park S."/>
        </authorList>
    </citation>
    <scope>NUCLEOTIDE SEQUENCE [LARGE SCALE GENOMIC DNA]</scope>
    <source>
        <strain evidence="3 4">DGU6</strain>
    </source>
</reference>
<dbReference type="EMBL" id="JBBYHV010000001">
    <property type="protein sequence ID" value="MEL1249242.1"/>
    <property type="molecule type" value="Genomic_DNA"/>
</dbReference>
<evidence type="ECO:0000256" key="1">
    <source>
        <dbReference type="SAM" id="MobiDB-lite"/>
    </source>
</evidence>
<feature type="chain" id="PRO_5045216034" description="Secreted protein" evidence="2">
    <location>
        <begin position="22"/>
        <end position="135"/>
    </location>
</feature>
<feature type="signal peptide" evidence="2">
    <location>
        <begin position="1"/>
        <end position="21"/>
    </location>
</feature>
<comment type="caution">
    <text evidence="3">The sequence shown here is derived from an EMBL/GenBank/DDBJ whole genome shotgun (WGS) entry which is preliminary data.</text>
</comment>
<evidence type="ECO:0008006" key="5">
    <source>
        <dbReference type="Google" id="ProtNLM"/>
    </source>
</evidence>
<feature type="compositionally biased region" description="Acidic residues" evidence="1">
    <location>
        <begin position="80"/>
        <end position="90"/>
    </location>
</feature>
<feature type="region of interest" description="Disordered" evidence="1">
    <location>
        <begin position="57"/>
        <end position="135"/>
    </location>
</feature>
<evidence type="ECO:0000313" key="3">
    <source>
        <dbReference type="EMBL" id="MEL1249242.1"/>
    </source>
</evidence>
<organism evidence="3 4">
    <name type="scientific">Aurantiacibacter gilvus</name>
    <dbReference type="NCBI Taxonomy" id="3139141"/>
    <lineage>
        <taxon>Bacteria</taxon>
        <taxon>Pseudomonadati</taxon>
        <taxon>Pseudomonadota</taxon>
        <taxon>Alphaproteobacteria</taxon>
        <taxon>Sphingomonadales</taxon>
        <taxon>Erythrobacteraceae</taxon>
        <taxon>Aurantiacibacter</taxon>
    </lineage>
</organism>
<evidence type="ECO:0000256" key="2">
    <source>
        <dbReference type="SAM" id="SignalP"/>
    </source>
</evidence>
<evidence type="ECO:0000313" key="4">
    <source>
        <dbReference type="Proteomes" id="UP001497045"/>
    </source>
</evidence>
<feature type="compositionally biased region" description="Polar residues" evidence="1">
    <location>
        <begin position="105"/>
        <end position="119"/>
    </location>
</feature>
<accession>A0ABU9I9Z5</accession>
<sequence>MNRRLALMLAIAILLMVSTFAGEGGALDNFTNADGQPVNLAEAETETVPEPAELAVARTIPTPAPRSTEPSWTEEIGMYGEDEDEEEDDGGYAPVGTDPTPTAPLAQQRQAARTPSIGNRGNVGALDRHRLGIEE</sequence>
<name>A0ABU9I9Z5_9SPHN</name>
<dbReference type="RefSeq" id="WP_341671776.1">
    <property type="nucleotide sequence ID" value="NZ_JBBYHV010000001.1"/>
</dbReference>
<dbReference type="Proteomes" id="UP001497045">
    <property type="component" value="Unassembled WGS sequence"/>
</dbReference>
<protein>
    <recommendedName>
        <fullName evidence="5">Secreted protein</fullName>
    </recommendedName>
</protein>
<keyword evidence="2" id="KW-0732">Signal</keyword>
<proteinExistence type="predicted"/>
<feature type="compositionally biased region" description="Basic and acidic residues" evidence="1">
    <location>
        <begin position="126"/>
        <end position="135"/>
    </location>
</feature>
<gene>
    <name evidence="3" type="ORF">AAEO60_01005</name>
</gene>
<keyword evidence="4" id="KW-1185">Reference proteome</keyword>